<organism evidence="2 3">
    <name type="scientific">Motilimonas cestriensis</name>
    <dbReference type="NCBI Taxonomy" id="2742685"/>
    <lineage>
        <taxon>Bacteria</taxon>
        <taxon>Pseudomonadati</taxon>
        <taxon>Pseudomonadota</taxon>
        <taxon>Gammaproteobacteria</taxon>
        <taxon>Alteromonadales</taxon>
        <taxon>Alteromonadales genera incertae sedis</taxon>
        <taxon>Motilimonas</taxon>
    </lineage>
</organism>
<evidence type="ECO:0000313" key="2">
    <source>
        <dbReference type="EMBL" id="MCE2596041.1"/>
    </source>
</evidence>
<dbReference type="NCBIfam" id="TIGR02532">
    <property type="entry name" value="IV_pilin_GFxxxE"/>
    <property type="match status" value="1"/>
</dbReference>
<keyword evidence="1" id="KW-0472">Membrane</keyword>
<reference evidence="2 3" key="1">
    <citation type="journal article" date="2022" name="Environ. Microbiol. Rep.">
        <title>Eco-phylogenetic analyses reveal divergent evolution of vitamin B12 metabolism in the marine bacterial family 'Psychromonadaceae'.</title>
        <authorList>
            <person name="Jin X."/>
            <person name="Yang Y."/>
            <person name="Cao H."/>
            <person name="Gao B."/>
            <person name="Zhao Z."/>
        </authorList>
    </citation>
    <scope>NUCLEOTIDE SEQUENCE [LARGE SCALE GENOMIC DNA]</scope>
    <source>
        <strain evidence="2 3">MKS20</strain>
    </source>
</reference>
<dbReference type="Gene3D" id="3.30.700.10">
    <property type="entry name" value="Glycoprotein, Type 4 Pilin"/>
    <property type="match status" value="1"/>
</dbReference>
<keyword evidence="3" id="KW-1185">Reference proteome</keyword>
<evidence type="ECO:0000256" key="1">
    <source>
        <dbReference type="SAM" id="Phobius"/>
    </source>
</evidence>
<accession>A0ABS8WAH6</accession>
<protein>
    <submittedName>
        <fullName evidence="2">Prepilin-type N-terminal cleavage/methylation domain-containing protein</fullName>
    </submittedName>
</protein>
<feature type="transmembrane region" description="Helical" evidence="1">
    <location>
        <begin position="15"/>
        <end position="36"/>
    </location>
</feature>
<proteinExistence type="predicted"/>
<name>A0ABS8WAH6_9GAMM</name>
<dbReference type="EMBL" id="JAIMJA010000015">
    <property type="protein sequence ID" value="MCE2596041.1"/>
    <property type="molecule type" value="Genomic_DNA"/>
</dbReference>
<keyword evidence="1" id="KW-0812">Transmembrane</keyword>
<dbReference type="Proteomes" id="UP001201273">
    <property type="component" value="Unassembled WGS sequence"/>
</dbReference>
<dbReference type="RefSeq" id="WP_282560187.1">
    <property type="nucleotide sequence ID" value="NZ_JAIMJA010000015.1"/>
</dbReference>
<dbReference type="InterPro" id="IPR012902">
    <property type="entry name" value="N_methyl_site"/>
</dbReference>
<dbReference type="Pfam" id="PF07963">
    <property type="entry name" value="N_methyl"/>
    <property type="match status" value="1"/>
</dbReference>
<dbReference type="InterPro" id="IPR045584">
    <property type="entry name" value="Pilin-like"/>
</dbReference>
<keyword evidence="1" id="KW-1133">Transmembrane helix</keyword>
<evidence type="ECO:0000313" key="3">
    <source>
        <dbReference type="Proteomes" id="UP001201273"/>
    </source>
</evidence>
<sequence>MASQGRFILTSKTTGFTLVELVIVIILIGALAAFALPKLLSSGSFEDYTVRDQLVSRLRISQLQNMNADPSPNAAVNACYWTVVQVSAAGRCIYSLETARSGASCTAPAASISCDASAPEHQGDPYDLVGFSSKVTISPANYLFDYHGIEQVGCGNSFPCDINISSGNNLSIRIEQQGYIHVP</sequence>
<dbReference type="PROSITE" id="PS00409">
    <property type="entry name" value="PROKAR_NTER_METHYL"/>
    <property type="match status" value="1"/>
</dbReference>
<comment type="caution">
    <text evidence="2">The sequence shown here is derived from an EMBL/GenBank/DDBJ whole genome shotgun (WGS) entry which is preliminary data.</text>
</comment>
<gene>
    <name evidence="2" type="ORF">K6Y31_14605</name>
</gene>
<dbReference type="SUPFAM" id="SSF54523">
    <property type="entry name" value="Pili subunits"/>
    <property type="match status" value="1"/>
</dbReference>